<dbReference type="Pfam" id="PF01832">
    <property type="entry name" value="Glucosaminidase"/>
    <property type="match status" value="1"/>
</dbReference>
<feature type="chain" id="PRO_5039256271" evidence="2">
    <location>
        <begin position="17"/>
        <end position="715"/>
    </location>
</feature>
<evidence type="ECO:0000313" key="4">
    <source>
        <dbReference type="EMBL" id="QOS67179.1"/>
    </source>
</evidence>
<feature type="signal peptide" evidence="2">
    <location>
        <begin position="1"/>
        <end position="16"/>
    </location>
</feature>
<dbReference type="AlphaFoldDB" id="A0A6L7IVD7"/>
<organism evidence="4 5">
    <name type="scientific">Eggerthella guodeyinii</name>
    <dbReference type="NCBI Taxonomy" id="2690837"/>
    <lineage>
        <taxon>Bacteria</taxon>
        <taxon>Bacillati</taxon>
        <taxon>Actinomycetota</taxon>
        <taxon>Coriobacteriia</taxon>
        <taxon>Eggerthellales</taxon>
        <taxon>Eggerthellaceae</taxon>
        <taxon>Eggerthella</taxon>
    </lineage>
</organism>
<evidence type="ECO:0000313" key="5">
    <source>
        <dbReference type="Proteomes" id="UP000478463"/>
    </source>
</evidence>
<evidence type="ECO:0000256" key="2">
    <source>
        <dbReference type="SAM" id="SignalP"/>
    </source>
</evidence>
<protein>
    <submittedName>
        <fullName evidence="4">Cell wall-binding repeat-containing protein</fullName>
    </submittedName>
</protein>
<dbReference type="SMART" id="SM00047">
    <property type="entry name" value="LYZ2"/>
    <property type="match status" value="1"/>
</dbReference>
<accession>A0A6L7IVD7</accession>
<feature type="region of interest" description="Disordered" evidence="1">
    <location>
        <begin position="14"/>
        <end position="126"/>
    </location>
</feature>
<evidence type="ECO:0000259" key="3">
    <source>
        <dbReference type="SMART" id="SM00047"/>
    </source>
</evidence>
<dbReference type="EMBL" id="CP063310">
    <property type="protein sequence ID" value="QOS67179.1"/>
    <property type="molecule type" value="Genomic_DNA"/>
</dbReference>
<dbReference type="Gene3D" id="1.10.530.10">
    <property type="match status" value="1"/>
</dbReference>
<sequence length="715" mass="73890">MCAVSLVAALSPCAYADEVGSVAGDQSANRSESREDAEAGGDASGKASDKVEKAESDGAPDEDAESASASAGTDAAKREGEEPADSVQPATAASNEGEGDNESEGAVAEGSGEDEAASFEGAEVSSNVSDNEIAEVLSAFDGDSIALLSENDASALASLRVTNLYGTTQYDTAAKEALHAYSKASTVIVASGESYVDALSATSLAGALGCPILLTSRTSLPDSTAAAIRSLSPSEIIVVGGPGVVSEGVCADLGDLAPQVSPLYGTTGCDTQIEIYEYGLSRSLWDPEGRVIVASGSVAPGCFADALSASPVAFKLKIPVFITAESGKLPEKSQKALMRGGFKQAVIAGGTGVVPQITEGVLNAVTKKGGGKVNVIRKWGTTLYDTSAALAKWAVESGILKWDGAAFATSYSPYDALAGSVVQGKEGSVLLIAADGETAAVGALSASGATVSSIKFFGGPGVISTSLRTYITDCFSGNVSYESAGLSSSKMAKLEGVSASSFDPDRWSYGDDEFYQFAVLNEGYSGVTAAQIDAFIAKNCVWQESDYGVKSKLRGTGEYFVAAAKKYKVNEVYLVSHAILESAWGCSTLAQGKVKGYAGYLNFYGIGAYDIDPYNGGAALAKSEGWKTPQAAIDGAARWIAQGSSRYLNNAYDQNTLYKMRWNYEQAAREGAVWKQYATAQDWSTGIACVMANLYSSAGISKAKTGLRFLVPLYS</sequence>
<reference evidence="4 5" key="1">
    <citation type="submission" date="2020-10" db="EMBL/GenBank/DDBJ databases">
        <title>Eggerthella sp. nov., isolated from human feces.</title>
        <authorList>
            <person name="Yajun G."/>
        </authorList>
    </citation>
    <scope>NUCLEOTIDE SEQUENCE [LARGE SCALE GENOMIC DNA]</scope>
    <source>
        <strain evidence="4 5">HF-1101</strain>
    </source>
</reference>
<dbReference type="RefSeq" id="WP_160943297.1">
    <property type="nucleotide sequence ID" value="NZ_CP063310.1"/>
</dbReference>
<feature type="domain" description="Mannosyl-glycoprotein endo-beta-N-acetylglucosamidase-like" evidence="3">
    <location>
        <begin position="545"/>
        <end position="701"/>
    </location>
</feature>
<dbReference type="InterPro" id="IPR002901">
    <property type="entry name" value="MGlyc_endo_b_GlcNAc-like_dom"/>
</dbReference>
<evidence type="ECO:0000256" key="1">
    <source>
        <dbReference type="SAM" id="MobiDB-lite"/>
    </source>
</evidence>
<feature type="compositionally biased region" description="Basic and acidic residues" evidence="1">
    <location>
        <begin position="47"/>
        <end position="56"/>
    </location>
</feature>
<gene>
    <name evidence="4" type="ORF">GS424_011630</name>
</gene>
<dbReference type="GO" id="GO:0004040">
    <property type="term" value="F:amidase activity"/>
    <property type="evidence" value="ECO:0007669"/>
    <property type="project" value="InterPro"/>
</dbReference>
<dbReference type="Gene3D" id="3.40.50.12090">
    <property type="match status" value="1"/>
</dbReference>
<dbReference type="PANTHER" id="PTHR30032:SF8">
    <property type="entry name" value="GERMINATION-SPECIFIC N-ACETYLMURAMOYL-L-ALANINE AMIDASE"/>
    <property type="match status" value="1"/>
</dbReference>
<proteinExistence type="predicted"/>
<dbReference type="Pfam" id="PF04122">
    <property type="entry name" value="CW_binding_2"/>
    <property type="match status" value="3"/>
</dbReference>
<dbReference type="Proteomes" id="UP000478463">
    <property type="component" value="Chromosome"/>
</dbReference>
<dbReference type="KEGG" id="egd:GS424_011630"/>
<dbReference type="PANTHER" id="PTHR30032">
    <property type="entry name" value="N-ACETYLMURAMOYL-L-ALANINE AMIDASE-RELATED"/>
    <property type="match status" value="1"/>
</dbReference>
<dbReference type="InterPro" id="IPR051922">
    <property type="entry name" value="Bact_Sporulation_Assoc"/>
</dbReference>
<keyword evidence="2" id="KW-0732">Signal</keyword>
<dbReference type="InterPro" id="IPR007253">
    <property type="entry name" value="Cell_wall-bd_2"/>
</dbReference>
<name>A0A6L7IVD7_9ACTN</name>